<keyword evidence="2" id="KW-1185">Reference proteome</keyword>
<evidence type="ECO:0000313" key="1">
    <source>
        <dbReference type="EMBL" id="RYC51408.1"/>
    </source>
</evidence>
<name>A0A444VKW1_9FLAO</name>
<proteinExistence type="predicted"/>
<organism evidence="1 2">
    <name type="scientific">Flagellimonas olearia</name>
    <dbReference type="NCBI Taxonomy" id="552546"/>
    <lineage>
        <taxon>Bacteria</taxon>
        <taxon>Pseudomonadati</taxon>
        <taxon>Bacteroidota</taxon>
        <taxon>Flavobacteriia</taxon>
        <taxon>Flavobacteriales</taxon>
        <taxon>Flavobacteriaceae</taxon>
        <taxon>Flagellimonas</taxon>
    </lineage>
</organism>
<dbReference type="RefSeq" id="WP_129654447.1">
    <property type="nucleotide sequence ID" value="NZ_ML142910.1"/>
</dbReference>
<gene>
    <name evidence="1" type="ORF">DN53_14525</name>
</gene>
<evidence type="ECO:0000313" key="2">
    <source>
        <dbReference type="Proteomes" id="UP000290261"/>
    </source>
</evidence>
<dbReference type="EMBL" id="JJMP01000006">
    <property type="protein sequence ID" value="RYC51408.1"/>
    <property type="molecule type" value="Genomic_DNA"/>
</dbReference>
<accession>A0A444VKW1</accession>
<comment type="caution">
    <text evidence="1">The sequence shown here is derived from an EMBL/GenBank/DDBJ whole genome shotgun (WGS) entry which is preliminary data.</text>
</comment>
<sequence>MFKFLRSESKKTPLAHLDELFKQTISKLPVNEQIAYCQRLIESSKFQLTQQCPKKDSSYLKGLILAADDEIQKLSSITTD</sequence>
<dbReference type="AlphaFoldDB" id="A0A444VKW1"/>
<dbReference type="Proteomes" id="UP000290261">
    <property type="component" value="Unassembled WGS sequence"/>
</dbReference>
<protein>
    <submittedName>
        <fullName evidence="1">Uncharacterized protein</fullName>
    </submittedName>
</protein>
<reference evidence="1 2" key="1">
    <citation type="submission" date="2014-04" db="EMBL/GenBank/DDBJ databases">
        <title>Whole genome of Muricauda olearia.</title>
        <authorList>
            <person name="Zhang X.-H."/>
            <person name="Tang K."/>
        </authorList>
    </citation>
    <scope>NUCLEOTIDE SEQUENCE [LARGE SCALE GENOMIC DNA]</scope>
    <source>
        <strain evidence="1 2">Th120</strain>
    </source>
</reference>